<protein>
    <submittedName>
        <fullName evidence="2">2-polyprenyl-6-methoxyphenol hydroxylase-like FAD-dependent oxidoreductase</fullName>
    </submittedName>
</protein>
<dbReference type="Pfam" id="PF01494">
    <property type="entry name" value="FAD_binding_3"/>
    <property type="match status" value="1"/>
</dbReference>
<organism evidence="2 3">
    <name type="scientific">Allocatelliglobosispora scoriae</name>
    <dbReference type="NCBI Taxonomy" id="643052"/>
    <lineage>
        <taxon>Bacteria</taxon>
        <taxon>Bacillati</taxon>
        <taxon>Actinomycetota</taxon>
        <taxon>Actinomycetes</taxon>
        <taxon>Micromonosporales</taxon>
        <taxon>Micromonosporaceae</taxon>
        <taxon>Allocatelliglobosispora</taxon>
    </lineage>
</organism>
<dbReference type="EMBL" id="JACHMN010000001">
    <property type="protein sequence ID" value="MBB5867130.1"/>
    <property type="molecule type" value="Genomic_DNA"/>
</dbReference>
<accession>A0A841BJY4</accession>
<dbReference type="PANTHER" id="PTHR46865">
    <property type="entry name" value="OXIDOREDUCTASE-RELATED"/>
    <property type="match status" value="1"/>
</dbReference>
<dbReference type="Proteomes" id="UP000587527">
    <property type="component" value="Unassembled WGS sequence"/>
</dbReference>
<proteinExistence type="predicted"/>
<evidence type="ECO:0000313" key="2">
    <source>
        <dbReference type="EMBL" id="MBB5867130.1"/>
    </source>
</evidence>
<dbReference type="Gene3D" id="3.50.50.60">
    <property type="entry name" value="FAD/NAD(P)-binding domain"/>
    <property type="match status" value="1"/>
</dbReference>
<gene>
    <name evidence="2" type="ORF">F4553_000509</name>
</gene>
<dbReference type="Gene3D" id="3.30.9.10">
    <property type="entry name" value="D-Amino Acid Oxidase, subunit A, domain 2"/>
    <property type="match status" value="1"/>
</dbReference>
<reference evidence="2 3" key="1">
    <citation type="submission" date="2020-08" db="EMBL/GenBank/DDBJ databases">
        <title>Sequencing the genomes of 1000 actinobacteria strains.</title>
        <authorList>
            <person name="Klenk H.-P."/>
        </authorList>
    </citation>
    <scope>NUCLEOTIDE SEQUENCE [LARGE SCALE GENOMIC DNA]</scope>
    <source>
        <strain evidence="2 3">DSM 45362</strain>
    </source>
</reference>
<dbReference type="AlphaFoldDB" id="A0A841BJY4"/>
<evidence type="ECO:0000259" key="1">
    <source>
        <dbReference type="Pfam" id="PF01494"/>
    </source>
</evidence>
<name>A0A841BJY4_9ACTN</name>
<dbReference type="InterPro" id="IPR051704">
    <property type="entry name" value="FAD_aromatic-hydroxylase"/>
</dbReference>
<dbReference type="PRINTS" id="PR00420">
    <property type="entry name" value="RNGMNOXGNASE"/>
</dbReference>
<dbReference type="InterPro" id="IPR036188">
    <property type="entry name" value="FAD/NAD-bd_sf"/>
</dbReference>
<evidence type="ECO:0000313" key="3">
    <source>
        <dbReference type="Proteomes" id="UP000587527"/>
    </source>
</evidence>
<feature type="domain" description="FAD-binding" evidence="1">
    <location>
        <begin position="21"/>
        <end position="352"/>
    </location>
</feature>
<dbReference type="InterPro" id="IPR002938">
    <property type="entry name" value="FAD-bd"/>
</dbReference>
<sequence length="413" mass="44575">MSDSGTDITPTEDAIMSRPSILISGASIAGPGLAFWLHRYGWQTTIVERGESLRSEGQNVDVRGAGREVARRMGIEDDIRDAGTGERGTQFLDADGAVVASFPAGAAGADGPTDELEILRGELARILVEHTSTDTEYLFGTHITAVEDLGDGVDVTFAGGEQRRFDLVVLAEGMRSRTRALIFGDQVRIRPLGLYTAWFTVPRIDTDTAWARWFNTTGGRAILIRPDNLGTTRAAMSFLSPPRGYEDMDRDQQRRVLRTVFHGVGWQAPRLLDELADTDFYFEAIGQVTAPRWSTGRIALLGDAAYAPSPITGMGTSLALVGAYVLAGQLAAGGSHHDAFASYERIMRPYVDQAQKLPPGVPRIANPKSRIGLKIFHTGLRFAAGPIGSRIGGLAGTLFSPPADKIDLPQYSS</sequence>
<dbReference type="SUPFAM" id="SSF51905">
    <property type="entry name" value="FAD/NAD(P)-binding domain"/>
    <property type="match status" value="1"/>
</dbReference>
<comment type="caution">
    <text evidence="2">The sequence shown here is derived from an EMBL/GenBank/DDBJ whole genome shotgun (WGS) entry which is preliminary data.</text>
</comment>
<keyword evidence="3" id="KW-1185">Reference proteome</keyword>
<dbReference type="RefSeq" id="WP_221469661.1">
    <property type="nucleotide sequence ID" value="NZ_JACHMN010000001.1"/>
</dbReference>
<dbReference type="PANTHER" id="PTHR46865:SF2">
    <property type="entry name" value="MONOOXYGENASE"/>
    <property type="match status" value="1"/>
</dbReference>
<dbReference type="GO" id="GO:0071949">
    <property type="term" value="F:FAD binding"/>
    <property type="evidence" value="ECO:0007669"/>
    <property type="project" value="InterPro"/>
</dbReference>